<proteinExistence type="predicted"/>
<feature type="binding site" evidence="2">
    <location>
        <begin position="240"/>
        <end position="243"/>
    </location>
    <ligand>
        <name>substrate</name>
    </ligand>
</feature>
<reference evidence="4 5" key="1">
    <citation type="journal article" date="2012" name="New Phytol.">
        <title>Insight into trade-off between wood decay and parasitism from the genome of a fungal forest pathogen.</title>
        <authorList>
            <person name="Olson A."/>
            <person name="Aerts A."/>
            <person name="Asiegbu F."/>
            <person name="Belbahri L."/>
            <person name="Bouzid O."/>
            <person name="Broberg A."/>
            <person name="Canback B."/>
            <person name="Coutinho P.M."/>
            <person name="Cullen D."/>
            <person name="Dalman K."/>
            <person name="Deflorio G."/>
            <person name="van Diepen L.T."/>
            <person name="Dunand C."/>
            <person name="Duplessis S."/>
            <person name="Durling M."/>
            <person name="Gonthier P."/>
            <person name="Grimwood J."/>
            <person name="Fossdal C.G."/>
            <person name="Hansson D."/>
            <person name="Henrissat B."/>
            <person name="Hietala A."/>
            <person name="Himmelstrand K."/>
            <person name="Hoffmeister D."/>
            <person name="Hogberg N."/>
            <person name="James T.Y."/>
            <person name="Karlsson M."/>
            <person name="Kohler A."/>
            <person name="Kues U."/>
            <person name="Lee Y.H."/>
            <person name="Lin Y.C."/>
            <person name="Lind M."/>
            <person name="Lindquist E."/>
            <person name="Lombard V."/>
            <person name="Lucas S."/>
            <person name="Lunden K."/>
            <person name="Morin E."/>
            <person name="Murat C."/>
            <person name="Park J."/>
            <person name="Raffaello T."/>
            <person name="Rouze P."/>
            <person name="Salamov A."/>
            <person name="Schmutz J."/>
            <person name="Solheim H."/>
            <person name="Stahlberg J."/>
            <person name="Velez H."/>
            <person name="de Vries R.P."/>
            <person name="Wiebenga A."/>
            <person name="Woodward S."/>
            <person name="Yakovlev I."/>
            <person name="Garbelotto M."/>
            <person name="Martin F."/>
            <person name="Grigoriev I.V."/>
            <person name="Stenlid J."/>
        </authorList>
    </citation>
    <scope>NUCLEOTIDE SEQUENCE [LARGE SCALE GENOMIC DNA]</scope>
    <source>
        <strain evidence="4 5">TC 32-1</strain>
    </source>
</reference>
<dbReference type="HOGENOM" id="CLU_021603_1_0_1"/>
<dbReference type="KEGG" id="hir:HETIRDRAFT_169216"/>
<dbReference type="OrthoDB" id="2262349at2759"/>
<dbReference type="EMBL" id="KI925459">
    <property type="protein sequence ID" value="ETW80461.1"/>
    <property type="molecule type" value="Genomic_DNA"/>
</dbReference>
<evidence type="ECO:0000256" key="1">
    <source>
        <dbReference type="PIRSR" id="PIRSR600246-1"/>
    </source>
</evidence>
<dbReference type="InterPro" id="IPR000246">
    <property type="entry name" value="Peptidase_T2"/>
</dbReference>
<feature type="active site" description="Nucleophile" evidence="1">
    <location>
        <position position="212"/>
    </location>
</feature>
<dbReference type="eggNOG" id="KOG1592">
    <property type="taxonomic scope" value="Eukaryota"/>
</dbReference>
<dbReference type="AlphaFoldDB" id="W4K5Y4"/>
<feature type="binding site" evidence="2">
    <location>
        <begin position="283"/>
        <end position="286"/>
    </location>
    <ligand>
        <name>substrate</name>
    </ligand>
</feature>
<sequence>MQEKKPLIPKPSNKPRYVLVIHGGAGTMSREASTPEREARYKTALSSALRAGHAVLQDGGEAMDAAVAAVMSMEDCPLFNSGKGAVFNVVGQNELEASIMLSRPPSSHPKIPHKRRGFSLTLLTRTRNPSHMVRELYLSPQSSPHPFLSGAAAETVGETLGEQLVDPSYFFTEARWREHRRGLGLPETPFPPGHVLSSPPSELNLDQLPTGTVGAVALDVHGCIVAVTSTGGRTNKMAGRIGDTPHMGAGFWAEEWKTEGWIRRTWNKALGRKSKQAVGVSGTGDGDYFIRQNTACTLARRMQYLHEPLSKAAQYAVDDLRRVGGDGGLIAVDSEGHVAMPLNCPGMYRGLIGVDGIPKTAIFSDEELS</sequence>
<evidence type="ECO:0000256" key="2">
    <source>
        <dbReference type="PIRSR" id="PIRSR600246-2"/>
    </source>
</evidence>
<dbReference type="GeneID" id="20668210"/>
<name>W4K5Y4_HETIT</name>
<dbReference type="Proteomes" id="UP000030671">
    <property type="component" value="Unassembled WGS sequence"/>
</dbReference>
<dbReference type="GO" id="GO:0006508">
    <property type="term" value="P:proteolysis"/>
    <property type="evidence" value="ECO:0007669"/>
    <property type="project" value="UniProtKB-KW"/>
</dbReference>
<evidence type="ECO:0000313" key="5">
    <source>
        <dbReference type="Proteomes" id="UP000030671"/>
    </source>
</evidence>
<protein>
    <submittedName>
        <fullName evidence="4">Threonine protease T2</fullName>
    </submittedName>
</protein>
<dbReference type="Pfam" id="PF01112">
    <property type="entry name" value="Asparaginase_2"/>
    <property type="match status" value="2"/>
</dbReference>
<dbReference type="GO" id="GO:0005737">
    <property type="term" value="C:cytoplasm"/>
    <property type="evidence" value="ECO:0007669"/>
    <property type="project" value="TreeGrafter"/>
</dbReference>
<organism evidence="4 5">
    <name type="scientific">Heterobasidion irregulare (strain TC 32-1)</name>
    <dbReference type="NCBI Taxonomy" id="747525"/>
    <lineage>
        <taxon>Eukaryota</taxon>
        <taxon>Fungi</taxon>
        <taxon>Dikarya</taxon>
        <taxon>Basidiomycota</taxon>
        <taxon>Agaricomycotina</taxon>
        <taxon>Agaricomycetes</taxon>
        <taxon>Russulales</taxon>
        <taxon>Bondarzewiaceae</taxon>
        <taxon>Heterobasidion</taxon>
        <taxon>Heterobasidion annosum species complex</taxon>
    </lineage>
</organism>
<keyword evidence="5" id="KW-1185">Reference proteome</keyword>
<keyword evidence="4" id="KW-0645">Protease</keyword>
<dbReference type="PANTHER" id="PTHR10188">
    <property type="entry name" value="L-ASPARAGINASE"/>
    <property type="match status" value="1"/>
</dbReference>
<dbReference type="CDD" id="cd04701">
    <property type="entry name" value="Asparaginase_2"/>
    <property type="match status" value="1"/>
</dbReference>
<dbReference type="Gene3D" id="3.60.20.30">
    <property type="entry name" value="(Glycosyl)asparaginase"/>
    <property type="match status" value="1"/>
</dbReference>
<dbReference type="InParanoid" id="W4K5Y4"/>
<dbReference type="PANTHER" id="PTHR10188:SF43">
    <property type="entry name" value="ASPARAGINASE (EUROFUNG)"/>
    <property type="match status" value="1"/>
</dbReference>
<accession>W4K5Y4</accession>
<keyword evidence="4" id="KW-0378">Hydrolase</keyword>
<gene>
    <name evidence="4" type="ORF">HETIRDRAFT_169216</name>
</gene>
<dbReference type="RefSeq" id="XP_009547208.1">
    <property type="nucleotide sequence ID" value="XM_009548913.1"/>
</dbReference>
<evidence type="ECO:0000256" key="3">
    <source>
        <dbReference type="PIRSR" id="PIRSR600246-3"/>
    </source>
</evidence>
<dbReference type="InterPro" id="IPR029055">
    <property type="entry name" value="Ntn_hydrolases_N"/>
</dbReference>
<dbReference type="STRING" id="747525.W4K5Y4"/>
<evidence type="ECO:0000313" key="4">
    <source>
        <dbReference type="EMBL" id="ETW80461.1"/>
    </source>
</evidence>
<feature type="site" description="Cleavage; by autolysis" evidence="3">
    <location>
        <begin position="211"/>
        <end position="212"/>
    </location>
</feature>
<dbReference type="GO" id="GO:0008233">
    <property type="term" value="F:peptidase activity"/>
    <property type="evidence" value="ECO:0007669"/>
    <property type="project" value="UniProtKB-KW"/>
</dbReference>
<dbReference type="SUPFAM" id="SSF56235">
    <property type="entry name" value="N-terminal nucleophile aminohydrolases (Ntn hydrolases)"/>
    <property type="match status" value="1"/>
</dbReference>